<evidence type="ECO:0000313" key="1">
    <source>
        <dbReference type="EMBL" id="PYE86649.1"/>
    </source>
</evidence>
<accession>A0A318T3L8</accession>
<reference evidence="1 2" key="1">
    <citation type="submission" date="2018-06" db="EMBL/GenBank/DDBJ databases">
        <title>Genomic Encyclopedia of Type Strains, Phase III (KMG-III): the genomes of soil and plant-associated and newly described type strains.</title>
        <authorList>
            <person name="Whitman W."/>
        </authorList>
    </citation>
    <scope>NUCLEOTIDE SEQUENCE [LARGE SCALE GENOMIC DNA]</scope>
    <source>
        <strain evidence="1 2">ORS 1419</strain>
    </source>
</reference>
<evidence type="ECO:0000313" key="2">
    <source>
        <dbReference type="Proteomes" id="UP000247454"/>
    </source>
</evidence>
<dbReference type="Proteomes" id="UP000247454">
    <property type="component" value="Unassembled WGS sequence"/>
</dbReference>
<organism evidence="1 2">
    <name type="scientific">Phyllobacterium leguminum</name>
    <dbReference type="NCBI Taxonomy" id="314237"/>
    <lineage>
        <taxon>Bacteria</taxon>
        <taxon>Pseudomonadati</taxon>
        <taxon>Pseudomonadota</taxon>
        <taxon>Alphaproteobacteria</taxon>
        <taxon>Hyphomicrobiales</taxon>
        <taxon>Phyllobacteriaceae</taxon>
        <taxon>Phyllobacterium</taxon>
    </lineage>
</organism>
<keyword evidence="2" id="KW-1185">Reference proteome</keyword>
<dbReference type="OrthoDB" id="559450at2"/>
<name>A0A318T3L8_9HYPH</name>
<dbReference type="RefSeq" id="WP_110753699.1">
    <property type="nucleotide sequence ID" value="NZ_QJTF01000021.1"/>
</dbReference>
<comment type="caution">
    <text evidence="1">The sequence shown here is derived from an EMBL/GenBank/DDBJ whole genome shotgun (WGS) entry which is preliminary data.</text>
</comment>
<dbReference type="AlphaFoldDB" id="A0A318T3L8"/>
<sequence>MDKKPAGNFSAIASVDEEAFEFFNMFDAFGIEDRDRALALVGEATKMGLLHPGFGGRAISEMQPPPLGEPKGALLGHPNIFRSGIVVSLVNVNNQMTVDGASVYFSEGVQHRFALESITLSKNRGMGILHGTIADDVAISVFEPSFISDRQWHGEGSIHEIALYGVPYWLEIGTPPPIEVPDRFSGDGTETKLLYFNKAAMILALKDAPPSFYSILGPVKAVRPYSLEVLGQRITEITVTVARVGEDYEKDVDIKLFVPDSIMSAGTIPDVGHQIQATIRLCSRLWIANVGRN</sequence>
<protein>
    <submittedName>
        <fullName evidence="1">Uncharacterized protein</fullName>
    </submittedName>
</protein>
<proteinExistence type="predicted"/>
<gene>
    <name evidence="1" type="ORF">C7477_12114</name>
</gene>
<dbReference type="EMBL" id="QJTF01000021">
    <property type="protein sequence ID" value="PYE86649.1"/>
    <property type="molecule type" value="Genomic_DNA"/>
</dbReference>